<evidence type="ECO:0000313" key="2">
    <source>
        <dbReference type="Proteomes" id="UP000275078"/>
    </source>
</evidence>
<keyword evidence="2" id="KW-1185">Reference proteome</keyword>
<accession>A0A3N4HTW7</accession>
<reference evidence="1 2" key="1">
    <citation type="journal article" date="2018" name="Nat. Ecol. Evol.">
        <title>Pezizomycetes genomes reveal the molecular basis of ectomycorrhizal truffle lifestyle.</title>
        <authorList>
            <person name="Murat C."/>
            <person name="Payen T."/>
            <person name="Noel B."/>
            <person name="Kuo A."/>
            <person name="Morin E."/>
            <person name="Chen J."/>
            <person name="Kohler A."/>
            <person name="Krizsan K."/>
            <person name="Balestrini R."/>
            <person name="Da Silva C."/>
            <person name="Montanini B."/>
            <person name="Hainaut M."/>
            <person name="Levati E."/>
            <person name="Barry K.W."/>
            <person name="Belfiori B."/>
            <person name="Cichocki N."/>
            <person name="Clum A."/>
            <person name="Dockter R.B."/>
            <person name="Fauchery L."/>
            <person name="Guy J."/>
            <person name="Iotti M."/>
            <person name="Le Tacon F."/>
            <person name="Lindquist E.A."/>
            <person name="Lipzen A."/>
            <person name="Malagnac F."/>
            <person name="Mello A."/>
            <person name="Molinier V."/>
            <person name="Miyauchi S."/>
            <person name="Poulain J."/>
            <person name="Riccioni C."/>
            <person name="Rubini A."/>
            <person name="Sitrit Y."/>
            <person name="Splivallo R."/>
            <person name="Traeger S."/>
            <person name="Wang M."/>
            <person name="Zifcakova L."/>
            <person name="Wipf D."/>
            <person name="Zambonelli A."/>
            <person name="Paolocci F."/>
            <person name="Nowrousian M."/>
            <person name="Ottonello S."/>
            <person name="Baldrian P."/>
            <person name="Spatafora J.W."/>
            <person name="Henrissat B."/>
            <person name="Nagy L.G."/>
            <person name="Aury J.M."/>
            <person name="Wincker P."/>
            <person name="Grigoriev I.V."/>
            <person name="Bonfante P."/>
            <person name="Martin F.M."/>
        </authorList>
    </citation>
    <scope>NUCLEOTIDE SEQUENCE [LARGE SCALE GENOMIC DNA]</scope>
    <source>
        <strain evidence="1 2">RN42</strain>
    </source>
</reference>
<organism evidence="1 2">
    <name type="scientific">Ascobolus immersus RN42</name>
    <dbReference type="NCBI Taxonomy" id="1160509"/>
    <lineage>
        <taxon>Eukaryota</taxon>
        <taxon>Fungi</taxon>
        <taxon>Dikarya</taxon>
        <taxon>Ascomycota</taxon>
        <taxon>Pezizomycotina</taxon>
        <taxon>Pezizomycetes</taxon>
        <taxon>Pezizales</taxon>
        <taxon>Ascobolaceae</taxon>
        <taxon>Ascobolus</taxon>
    </lineage>
</organism>
<dbReference type="Proteomes" id="UP000275078">
    <property type="component" value="Unassembled WGS sequence"/>
</dbReference>
<dbReference type="EMBL" id="ML119729">
    <property type="protein sequence ID" value="RPA77272.1"/>
    <property type="molecule type" value="Genomic_DNA"/>
</dbReference>
<protein>
    <submittedName>
        <fullName evidence="1">Uncharacterized protein</fullName>
    </submittedName>
</protein>
<proteinExistence type="predicted"/>
<sequence>MHIGLPTLKLERKLMDARQVHTKAVQVDISVYPRSKTRPSPHHLSVPPPPPLFSLYPPQNSAISKPSVRPSSTTTFLSIPAAKLGHLQALGPSILHHHLALSLLGSAIITDPSNRKMGIPYGNDSVCELYYEHVGQIMFEYDKYEEGNYLSIVTRKRNRQRPHVGDKCFVSETWRDTNDDELSLAIINSDTYKLCGWLTNGAGTDEYYRASLSNMKKLMWYDHRVDVVIKEVINTDGWVEGVGYWEVKGCPKEGWNKDENEVRTSTAFDWWLRAKNADEGVVSDDEEEDE</sequence>
<name>A0A3N4HTW7_ASCIM</name>
<evidence type="ECO:0000313" key="1">
    <source>
        <dbReference type="EMBL" id="RPA77272.1"/>
    </source>
</evidence>
<dbReference type="AlphaFoldDB" id="A0A3N4HTW7"/>
<gene>
    <name evidence="1" type="ORF">BJ508DRAFT_330372</name>
</gene>